<sequence>MFFDELVEDDEVDANATHALGLLAAQFTELLSAVAPEKDAPKPNEREYRRRRRQLDAILDNLGIAAPFTWPTVAQAVAFAKTMQPTYAGRRQYLRELYEPVAQQLQRRIDDQVVGDPQATITGLGRQAELALQDPAAIRVELARIEAAMHQDPSVAVGKAKNLIEATAKAVLVATNRQWDANQQVPGLARAAMEALGVDRRTTEGHDQDAAVLMGQLHALTNGVAAMRNKIGDGHGAEQVAVGVDLRHGRLAVRAAVAWCSFMLETLHDRPIER</sequence>
<gene>
    <name evidence="2" type="ORF">PVK37_26770</name>
</gene>
<name>A0ABY7ZM04_9ACTN</name>
<feature type="domain" description="Abortive infection protein-like C-terminal" evidence="1">
    <location>
        <begin position="188"/>
        <end position="265"/>
    </location>
</feature>
<accession>A0ABY7ZM04</accession>
<proteinExistence type="predicted"/>
<organism evidence="2 3">
    <name type="scientific">Micromonospora cathayae</name>
    <dbReference type="NCBI Taxonomy" id="3028804"/>
    <lineage>
        <taxon>Bacteria</taxon>
        <taxon>Bacillati</taxon>
        <taxon>Actinomycetota</taxon>
        <taxon>Actinomycetes</taxon>
        <taxon>Micromonosporales</taxon>
        <taxon>Micromonosporaceae</taxon>
        <taxon>Micromonospora</taxon>
    </lineage>
</organism>
<keyword evidence="3" id="KW-1185">Reference proteome</keyword>
<dbReference type="Pfam" id="PF14355">
    <property type="entry name" value="Abi_C"/>
    <property type="match status" value="1"/>
</dbReference>
<dbReference type="RefSeq" id="WP_275030592.1">
    <property type="nucleotide sequence ID" value="NZ_CP118615.1"/>
</dbReference>
<evidence type="ECO:0000313" key="2">
    <source>
        <dbReference type="EMBL" id="WDZ84035.1"/>
    </source>
</evidence>
<protein>
    <submittedName>
        <fullName evidence="2">Abortive infection family protein</fullName>
    </submittedName>
</protein>
<evidence type="ECO:0000313" key="3">
    <source>
        <dbReference type="Proteomes" id="UP001219605"/>
    </source>
</evidence>
<evidence type="ECO:0000259" key="1">
    <source>
        <dbReference type="Pfam" id="PF14355"/>
    </source>
</evidence>
<reference evidence="2 3" key="1">
    <citation type="submission" date="2023-02" db="EMBL/GenBank/DDBJ databases">
        <authorList>
            <person name="Mo P."/>
        </authorList>
    </citation>
    <scope>NUCLEOTIDE SEQUENCE [LARGE SCALE GENOMIC DNA]</scope>
    <source>
        <strain evidence="2 3">HUAS 3</strain>
    </source>
</reference>
<dbReference type="EMBL" id="CP118615">
    <property type="protein sequence ID" value="WDZ84035.1"/>
    <property type="molecule type" value="Genomic_DNA"/>
</dbReference>
<dbReference type="Proteomes" id="UP001219605">
    <property type="component" value="Chromosome"/>
</dbReference>
<dbReference type="InterPro" id="IPR026001">
    <property type="entry name" value="Abi-like_C"/>
</dbReference>